<accession>A0A328TTM0</accession>
<keyword evidence="5" id="KW-1185">Reference proteome</keyword>
<name>A0A328TTM0_9BACL</name>
<reference evidence="4 5" key="1">
    <citation type="submission" date="2018-06" db="EMBL/GenBank/DDBJ databases">
        <title>Paenibacillus montanisoli sp. nov., isolated from mountain area soil.</title>
        <authorList>
            <person name="Wu M."/>
        </authorList>
    </citation>
    <scope>NUCLEOTIDE SEQUENCE [LARGE SCALE GENOMIC DNA]</scope>
    <source>
        <strain evidence="4 5">RA17</strain>
    </source>
</reference>
<organism evidence="4 5">
    <name type="scientific">Paenibacillus montanisoli</name>
    <dbReference type="NCBI Taxonomy" id="2081970"/>
    <lineage>
        <taxon>Bacteria</taxon>
        <taxon>Bacillati</taxon>
        <taxon>Bacillota</taxon>
        <taxon>Bacilli</taxon>
        <taxon>Bacillales</taxon>
        <taxon>Paenibacillaceae</taxon>
        <taxon>Paenibacillus</taxon>
    </lineage>
</organism>
<evidence type="ECO:0000256" key="2">
    <source>
        <dbReference type="ARBA" id="ARBA00023043"/>
    </source>
</evidence>
<dbReference type="EMBL" id="QLUW01000006">
    <property type="protein sequence ID" value="RAP73887.1"/>
    <property type="molecule type" value="Genomic_DNA"/>
</dbReference>
<proteinExistence type="predicted"/>
<dbReference type="AlphaFoldDB" id="A0A328TTM0"/>
<dbReference type="Gene3D" id="1.25.40.20">
    <property type="entry name" value="Ankyrin repeat-containing domain"/>
    <property type="match status" value="1"/>
</dbReference>
<dbReference type="PROSITE" id="PS50088">
    <property type="entry name" value="ANK_REPEAT"/>
    <property type="match status" value="2"/>
</dbReference>
<dbReference type="PRINTS" id="PR01415">
    <property type="entry name" value="ANKYRIN"/>
</dbReference>
<dbReference type="Proteomes" id="UP000249260">
    <property type="component" value="Unassembled WGS sequence"/>
</dbReference>
<dbReference type="SUPFAM" id="SSF48403">
    <property type="entry name" value="Ankyrin repeat"/>
    <property type="match status" value="1"/>
</dbReference>
<dbReference type="InterPro" id="IPR002110">
    <property type="entry name" value="Ankyrin_rpt"/>
</dbReference>
<dbReference type="Pfam" id="PF12796">
    <property type="entry name" value="Ank_2"/>
    <property type="match status" value="2"/>
</dbReference>
<keyword evidence="1" id="KW-0677">Repeat</keyword>
<feature type="repeat" description="ANK" evidence="3">
    <location>
        <begin position="139"/>
        <end position="176"/>
    </location>
</feature>
<keyword evidence="2 3" id="KW-0040">ANK repeat</keyword>
<feature type="repeat" description="ANK" evidence="3">
    <location>
        <begin position="37"/>
        <end position="69"/>
    </location>
</feature>
<evidence type="ECO:0000256" key="3">
    <source>
        <dbReference type="PROSITE-ProRule" id="PRU00023"/>
    </source>
</evidence>
<evidence type="ECO:0000256" key="1">
    <source>
        <dbReference type="ARBA" id="ARBA00022737"/>
    </source>
</evidence>
<dbReference type="PANTHER" id="PTHR24173">
    <property type="entry name" value="ANKYRIN REPEAT CONTAINING"/>
    <property type="match status" value="1"/>
</dbReference>
<dbReference type="PANTHER" id="PTHR24173:SF74">
    <property type="entry name" value="ANKYRIN REPEAT DOMAIN-CONTAINING PROTEIN 16"/>
    <property type="match status" value="1"/>
</dbReference>
<dbReference type="SMART" id="SM00248">
    <property type="entry name" value="ANK"/>
    <property type="match status" value="5"/>
</dbReference>
<protein>
    <submittedName>
        <fullName evidence="4">Ankyrin repeat domain-containing protein</fullName>
    </submittedName>
</protein>
<comment type="caution">
    <text evidence="4">The sequence shown here is derived from an EMBL/GenBank/DDBJ whole genome shotgun (WGS) entry which is preliminary data.</text>
</comment>
<sequence length="198" mass="21849">MIEQVKEKYFTAIENGDTVTVKNLVESGIDINLRNANYETGIILATSRNNFEMVKLLVTLGANVNRPSKEIDNTPIMIASVEGYTEIVQFLVENTKPDMTILNGYGGTALIPACEKGHVEVVELLLTKTDVKVNHVNKLGWTALLEAVILSSGGKNHQEIVRLLLEHGADKNLGDKEGVTPLEHAKQKRFKEIVEILS</sequence>
<dbReference type="InterPro" id="IPR036770">
    <property type="entry name" value="Ankyrin_rpt-contain_sf"/>
</dbReference>
<dbReference type="OrthoDB" id="9812708at2"/>
<evidence type="ECO:0000313" key="5">
    <source>
        <dbReference type="Proteomes" id="UP000249260"/>
    </source>
</evidence>
<evidence type="ECO:0000313" key="4">
    <source>
        <dbReference type="EMBL" id="RAP73887.1"/>
    </source>
</evidence>
<gene>
    <name evidence="4" type="ORF">DL346_26235</name>
</gene>